<gene>
    <name evidence="1" type="ORF">T440DRAFT_247780</name>
</gene>
<name>A0A6A7ASN2_9PLEO</name>
<dbReference type="AlphaFoldDB" id="A0A6A7ASN2"/>
<sequence length="188" mass="21569">MSYLRRQEEGYSRAFSTYKSPSNFHFLERSIIKHRIYITLCSRVHISLYSETAASPHTLRGKTITRYDMRQLQSAGSICISDKVSSMENSRFTRRPQNLQTPLLIPPKVIAPILHNNDESTRIVPSTRCPSASTRPLAEYDTKLRARSWIPNEGERSLEVFVNRRPAFGHGAGCCCRYRERSGGEHLH</sequence>
<accession>A0A6A7ASN2</accession>
<reference evidence="1" key="1">
    <citation type="submission" date="2020-01" db="EMBL/GenBank/DDBJ databases">
        <authorList>
            <consortium name="DOE Joint Genome Institute"/>
            <person name="Haridas S."/>
            <person name="Albert R."/>
            <person name="Binder M."/>
            <person name="Bloem J."/>
            <person name="Labutti K."/>
            <person name="Salamov A."/>
            <person name="Andreopoulos B."/>
            <person name="Baker S.E."/>
            <person name="Barry K."/>
            <person name="Bills G."/>
            <person name="Bluhm B.H."/>
            <person name="Cannon C."/>
            <person name="Castanera R."/>
            <person name="Culley D.E."/>
            <person name="Daum C."/>
            <person name="Ezra D."/>
            <person name="Gonzalez J.B."/>
            <person name="Henrissat B."/>
            <person name="Kuo A."/>
            <person name="Liang C."/>
            <person name="Lipzen A."/>
            <person name="Lutzoni F."/>
            <person name="Magnuson J."/>
            <person name="Mondo S."/>
            <person name="Nolan M."/>
            <person name="Ohm R."/>
            <person name="Pangilinan J."/>
            <person name="Park H.-J."/>
            <person name="Ramirez L."/>
            <person name="Alfaro M."/>
            <person name="Sun H."/>
            <person name="Tritt A."/>
            <person name="Yoshinaga Y."/>
            <person name="Zwiers L.-H."/>
            <person name="Turgeon B.G."/>
            <person name="Goodwin S.B."/>
            <person name="Spatafora J.W."/>
            <person name="Crous P.W."/>
            <person name="Grigoriev I.V."/>
        </authorList>
    </citation>
    <scope>NUCLEOTIDE SEQUENCE</scope>
    <source>
        <strain evidence="1">IPT5</strain>
    </source>
</reference>
<dbReference type="Proteomes" id="UP000799423">
    <property type="component" value="Unassembled WGS sequence"/>
</dbReference>
<dbReference type="EMBL" id="MU006338">
    <property type="protein sequence ID" value="KAF2846092.1"/>
    <property type="molecule type" value="Genomic_DNA"/>
</dbReference>
<keyword evidence="2" id="KW-1185">Reference proteome</keyword>
<evidence type="ECO:0000313" key="1">
    <source>
        <dbReference type="EMBL" id="KAF2846092.1"/>
    </source>
</evidence>
<evidence type="ECO:0000313" key="2">
    <source>
        <dbReference type="Proteomes" id="UP000799423"/>
    </source>
</evidence>
<proteinExistence type="predicted"/>
<protein>
    <submittedName>
        <fullName evidence="1">Uncharacterized protein</fullName>
    </submittedName>
</protein>
<organism evidence="1 2">
    <name type="scientific">Plenodomus tracheiphilus IPT5</name>
    <dbReference type="NCBI Taxonomy" id="1408161"/>
    <lineage>
        <taxon>Eukaryota</taxon>
        <taxon>Fungi</taxon>
        <taxon>Dikarya</taxon>
        <taxon>Ascomycota</taxon>
        <taxon>Pezizomycotina</taxon>
        <taxon>Dothideomycetes</taxon>
        <taxon>Pleosporomycetidae</taxon>
        <taxon>Pleosporales</taxon>
        <taxon>Pleosporineae</taxon>
        <taxon>Leptosphaeriaceae</taxon>
        <taxon>Plenodomus</taxon>
    </lineage>
</organism>